<keyword evidence="3" id="KW-1185">Reference proteome</keyword>
<dbReference type="AlphaFoldDB" id="A0AAF0DQJ0"/>
<reference evidence="2" key="1">
    <citation type="submission" date="2023-03" db="EMBL/GenBank/DDBJ databases">
        <title>Mating type loci evolution in Malassezia.</title>
        <authorList>
            <person name="Coelho M.A."/>
        </authorList>
    </citation>
    <scope>NUCLEOTIDE SEQUENCE</scope>
    <source>
        <strain evidence="2">CBS 14135</strain>
    </source>
</reference>
<dbReference type="InterPro" id="IPR051207">
    <property type="entry name" value="ComplexI_NDUFA9_subunit"/>
</dbReference>
<dbReference type="PANTHER" id="PTHR12126">
    <property type="entry name" value="NADH-UBIQUINONE OXIDOREDUCTASE 39 KDA SUBUNIT-RELATED"/>
    <property type="match status" value="1"/>
</dbReference>
<dbReference type="SUPFAM" id="SSF51735">
    <property type="entry name" value="NAD(P)-binding Rossmann-fold domains"/>
    <property type="match status" value="1"/>
</dbReference>
<dbReference type="EMBL" id="CP119951">
    <property type="protein sequence ID" value="WFC93552.1"/>
    <property type="molecule type" value="Genomic_DNA"/>
</dbReference>
<accession>A0AAF0DQJ0</accession>
<dbReference type="PANTHER" id="PTHR12126:SF16">
    <property type="entry name" value="MIOREX COMPLEX COMPONENT 2"/>
    <property type="match status" value="1"/>
</dbReference>
<evidence type="ECO:0000313" key="3">
    <source>
        <dbReference type="Proteomes" id="UP001216638"/>
    </source>
</evidence>
<dbReference type="InterPro" id="IPR001509">
    <property type="entry name" value="Epimerase_deHydtase"/>
</dbReference>
<dbReference type="Gene3D" id="3.40.50.720">
    <property type="entry name" value="NAD(P)-binding Rossmann-like Domain"/>
    <property type="match status" value="1"/>
</dbReference>
<dbReference type="Proteomes" id="UP001216638">
    <property type="component" value="Chromosome 1"/>
</dbReference>
<dbReference type="GO" id="GO:0044877">
    <property type="term" value="F:protein-containing complex binding"/>
    <property type="evidence" value="ECO:0007669"/>
    <property type="project" value="TreeGrafter"/>
</dbReference>
<dbReference type="InterPro" id="IPR036291">
    <property type="entry name" value="NAD(P)-bd_dom_sf"/>
</dbReference>
<dbReference type="GO" id="GO:0005739">
    <property type="term" value="C:mitochondrion"/>
    <property type="evidence" value="ECO:0007669"/>
    <property type="project" value="TreeGrafter"/>
</dbReference>
<feature type="domain" description="NAD-dependent epimerase/dehydratase" evidence="1">
    <location>
        <begin position="6"/>
        <end position="79"/>
    </location>
</feature>
<sequence length="301" mass="33001">MAQRLFVVGGNGFVGSAVCRTALARGWEVQSISGRPFRTPKGHAPAWTESDKMHWHKADALHPDQYKELAASCTAAVHTIGILMESNYKGQSGSATGLFQGLAKGWGLGDKGNPLDTQDALTYEKMNRDSAITVASTFAEIQQAKHNNEVPFVYMSAEDIMRPIISPRYISTKREAEVAIATIAEQEFPPILRAVFMRPGLMYHPHNRPWSTVPATLIDASNYVHRLHRKWKLPFPSPADILASRVVPQALHPLSAALTTPPLHVDTVAHAVIAAIESEHVRGAQNVEAIRQLAGWPAQVE</sequence>
<evidence type="ECO:0000313" key="2">
    <source>
        <dbReference type="EMBL" id="WFC93552.1"/>
    </source>
</evidence>
<gene>
    <name evidence="2" type="ORF">MBRA1_000172</name>
</gene>
<organism evidence="2 3">
    <name type="scientific">Malassezia brasiliensis</name>
    <dbReference type="NCBI Taxonomy" id="1821822"/>
    <lineage>
        <taxon>Eukaryota</taxon>
        <taxon>Fungi</taxon>
        <taxon>Dikarya</taxon>
        <taxon>Basidiomycota</taxon>
        <taxon>Ustilaginomycotina</taxon>
        <taxon>Malasseziomycetes</taxon>
        <taxon>Malasseziales</taxon>
        <taxon>Malasseziaceae</taxon>
        <taxon>Malassezia</taxon>
    </lineage>
</organism>
<evidence type="ECO:0000259" key="1">
    <source>
        <dbReference type="Pfam" id="PF01370"/>
    </source>
</evidence>
<dbReference type="Pfam" id="PF01370">
    <property type="entry name" value="Epimerase"/>
    <property type="match status" value="1"/>
</dbReference>
<protein>
    <recommendedName>
        <fullName evidence="1">NAD-dependent epimerase/dehydratase domain-containing protein</fullName>
    </recommendedName>
</protein>
<name>A0AAF0DQJ0_9BASI</name>
<proteinExistence type="predicted"/>